<keyword evidence="3" id="KW-1185">Reference proteome</keyword>
<evidence type="ECO:0000313" key="2">
    <source>
        <dbReference type="EMBL" id="KAK2730712.1"/>
    </source>
</evidence>
<evidence type="ECO:0000313" key="3">
    <source>
        <dbReference type="Proteomes" id="UP001281614"/>
    </source>
</evidence>
<name>A0AAD9Y0B9_COLKA</name>
<organism evidence="2 3">
    <name type="scientific">Colletotrichum kahawae</name>
    <name type="common">Coffee berry disease fungus</name>
    <dbReference type="NCBI Taxonomy" id="34407"/>
    <lineage>
        <taxon>Eukaryota</taxon>
        <taxon>Fungi</taxon>
        <taxon>Dikarya</taxon>
        <taxon>Ascomycota</taxon>
        <taxon>Pezizomycotina</taxon>
        <taxon>Sordariomycetes</taxon>
        <taxon>Hypocreomycetidae</taxon>
        <taxon>Glomerellales</taxon>
        <taxon>Glomerellaceae</taxon>
        <taxon>Colletotrichum</taxon>
        <taxon>Colletotrichum gloeosporioides species complex</taxon>
    </lineage>
</organism>
<dbReference type="Proteomes" id="UP001281614">
    <property type="component" value="Unassembled WGS sequence"/>
</dbReference>
<dbReference type="EMBL" id="VYYT01000654">
    <property type="protein sequence ID" value="KAK2730712.1"/>
    <property type="molecule type" value="Genomic_DNA"/>
</dbReference>
<reference evidence="2" key="1">
    <citation type="submission" date="2023-02" db="EMBL/GenBank/DDBJ databases">
        <title>Colletotrichum kahawae CIFC_Que2 genome sequencing and assembly.</title>
        <authorList>
            <person name="Baroncelli R."/>
        </authorList>
    </citation>
    <scope>NUCLEOTIDE SEQUENCE</scope>
    <source>
        <strain evidence="2">CIFC_Que2</strain>
    </source>
</reference>
<evidence type="ECO:0000256" key="1">
    <source>
        <dbReference type="SAM" id="MobiDB-lite"/>
    </source>
</evidence>
<proteinExistence type="predicted"/>
<protein>
    <submittedName>
        <fullName evidence="2">Uncharacterized protein</fullName>
    </submittedName>
</protein>
<dbReference type="AlphaFoldDB" id="A0AAD9Y0B9"/>
<comment type="caution">
    <text evidence="2">The sequence shown here is derived from an EMBL/GenBank/DDBJ whole genome shotgun (WGS) entry which is preliminary data.</text>
</comment>
<sequence>MTVVGATHEPEADPSTAVLCCCFRLTFEPQVRASSAPPGPSALPRRRCCRSRAQVPRPKPTMRRIDHSSSWQPYYRLSVPLSPSNGCLLTTRHHRWCFETKVTPVIFLRCRRQDLRPPLPQLLIRLHDSGRSI</sequence>
<gene>
    <name evidence="2" type="ORF">CKAH01_09486</name>
</gene>
<accession>A0AAD9Y0B9</accession>
<feature type="region of interest" description="Disordered" evidence="1">
    <location>
        <begin position="32"/>
        <end position="65"/>
    </location>
</feature>